<organism evidence="2 3">
    <name type="scientific">Malus domestica</name>
    <name type="common">Apple</name>
    <name type="synonym">Pyrus malus</name>
    <dbReference type="NCBI Taxonomy" id="3750"/>
    <lineage>
        <taxon>Eukaryota</taxon>
        <taxon>Viridiplantae</taxon>
        <taxon>Streptophyta</taxon>
        <taxon>Embryophyta</taxon>
        <taxon>Tracheophyta</taxon>
        <taxon>Spermatophyta</taxon>
        <taxon>Magnoliopsida</taxon>
        <taxon>eudicotyledons</taxon>
        <taxon>Gunneridae</taxon>
        <taxon>Pentapetalae</taxon>
        <taxon>rosids</taxon>
        <taxon>fabids</taxon>
        <taxon>Rosales</taxon>
        <taxon>Rosaceae</taxon>
        <taxon>Amygdaloideae</taxon>
        <taxon>Maleae</taxon>
        <taxon>Malus</taxon>
    </lineage>
</organism>
<feature type="region of interest" description="Disordered" evidence="1">
    <location>
        <begin position="1"/>
        <end position="38"/>
    </location>
</feature>
<protein>
    <submittedName>
        <fullName evidence="2">Uncharacterized protein</fullName>
    </submittedName>
</protein>
<evidence type="ECO:0000256" key="1">
    <source>
        <dbReference type="SAM" id="MobiDB-lite"/>
    </source>
</evidence>
<evidence type="ECO:0000313" key="2">
    <source>
        <dbReference type="EMBL" id="RXH73983.1"/>
    </source>
</evidence>
<proteinExistence type="predicted"/>
<dbReference type="AlphaFoldDB" id="A0A498HYI8"/>
<gene>
    <name evidence="2" type="ORF">DVH24_016805</name>
</gene>
<dbReference type="EMBL" id="RDQH01000341">
    <property type="protein sequence ID" value="RXH73983.1"/>
    <property type="molecule type" value="Genomic_DNA"/>
</dbReference>
<sequence length="89" mass="9916">MVTPTSCNNHCGERNQNTKEAGGEPTNDNANKGKQVEGGGVYTRVKLYAPSKRTTTECCEERRLQIGKRGSKEEGWSQPRVWVEKMGET</sequence>
<dbReference type="Proteomes" id="UP000290289">
    <property type="component" value="Chromosome 15"/>
</dbReference>
<keyword evidence="3" id="KW-1185">Reference proteome</keyword>
<evidence type="ECO:0000313" key="3">
    <source>
        <dbReference type="Proteomes" id="UP000290289"/>
    </source>
</evidence>
<accession>A0A498HYI8</accession>
<feature type="compositionally biased region" description="Polar residues" evidence="1">
    <location>
        <begin position="1"/>
        <end position="10"/>
    </location>
</feature>
<name>A0A498HYI8_MALDO</name>
<comment type="caution">
    <text evidence="2">The sequence shown here is derived from an EMBL/GenBank/DDBJ whole genome shotgun (WGS) entry which is preliminary data.</text>
</comment>
<reference evidence="2 3" key="1">
    <citation type="submission" date="2018-10" db="EMBL/GenBank/DDBJ databases">
        <title>A high-quality apple genome assembly.</title>
        <authorList>
            <person name="Hu J."/>
        </authorList>
    </citation>
    <scope>NUCLEOTIDE SEQUENCE [LARGE SCALE GENOMIC DNA]</scope>
    <source>
        <strain evidence="3">cv. HFTH1</strain>
        <tissue evidence="2">Young leaf</tissue>
    </source>
</reference>